<sequence length="225" mass="24539">MKLFIDDAHLDEIKRLYEYYPVDGVTTNPSILSKVDQDPRKTLKEIREFIGEDDIIFAQAVALDADGIVADAHMIVDLLGKNTVVKVPSVPEGFKAIKQLTKEGIPTCGTVVYTPMQAYLAAKAGASYVAPYVNRIDNMGYDGVEVVKEIQDILDNSDFDCEVLAASFKNSQQVMELAQYGVGSATAAPSVIDGFVKNMAIDGAVQDFVNDFEKLTGKKAMTDLD</sequence>
<evidence type="ECO:0000256" key="3">
    <source>
        <dbReference type="ARBA" id="ARBA00023270"/>
    </source>
</evidence>
<dbReference type="AlphaFoldDB" id="A0A3N0HZA7"/>
<comment type="caution">
    <text evidence="4">The sequence shown here is derived from an EMBL/GenBank/DDBJ whole genome shotgun (WGS) entry which is preliminary data.</text>
</comment>
<dbReference type="PANTHER" id="PTHR10683:SF40">
    <property type="entry name" value="FRUCTOSE-6-PHOSPHATE ALDOLASE 1-RELATED"/>
    <property type="match status" value="1"/>
</dbReference>
<keyword evidence="3" id="KW-0704">Schiff base</keyword>
<dbReference type="EMBL" id="RJQC01000003">
    <property type="protein sequence ID" value="RNM29666.1"/>
    <property type="molecule type" value="Genomic_DNA"/>
</dbReference>
<dbReference type="GO" id="GO:0005975">
    <property type="term" value="P:carbohydrate metabolic process"/>
    <property type="evidence" value="ECO:0007669"/>
    <property type="project" value="InterPro"/>
</dbReference>
<evidence type="ECO:0000256" key="1">
    <source>
        <dbReference type="ARBA" id="ARBA00004496"/>
    </source>
</evidence>
<dbReference type="InterPro" id="IPR033919">
    <property type="entry name" value="TSA/FSA_arc/bac"/>
</dbReference>
<keyword evidence="2" id="KW-0963">Cytoplasm</keyword>
<dbReference type="PROSITE" id="PS01054">
    <property type="entry name" value="TRANSALDOLASE_1"/>
    <property type="match status" value="1"/>
</dbReference>
<dbReference type="InterPro" id="IPR018225">
    <property type="entry name" value="Transaldolase_AS"/>
</dbReference>
<dbReference type="FunFam" id="3.20.20.70:FF:000018">
    <property type="entry name" value="Probable transaldolase"/>
    <property type="match status" value="1"/>
</dbReference>
<keyword evidence="5" id="KW-1185">Reference proteome</keyword>
<comment type="subcellular location">
    <subcellularLocation>
        <location evidence="1">Cytoplasm</location>
    </subcellularLocation>
</comment>
<protein>
    <submittedName>
        <fullName evidence="4">Fructose-6-phosphate aldolase</fullName>
    </submittedName>
</protein>
<dbReference type="InterPro" id="IPR013785">
    <property type="entry name" value="Aldolase_TIM"/>
</dbReference>
<dbReference type="PANTHER" id="PTHR10683">
    <property type="entry name" value="TRANSALDOLASE"/>
    <property type="match status" value="1"/>
</dbReference>
<gene>
    <name evidence="4" type="ORF">EDX97_08490</name>
</gene>
<dbReference type="CDD" id="cd00956">
    <property type="entry name" value="Transaldolase_FSA"/>
    <property type="match status" value="1"/>
</dbReference>
<dbReference type="GO" id="GO:0016832">
    <property type="term" value="F:aldehyde-lyase activity"/>
    <property type="evidence" value="ECO:0007669"/>
    <property type="project" value="InterPro"/>
</dbReference>
<dbReference type="SUPFAM" id="SSF51569">
    <property type="entry name" value="Aldolase"/>
    <property type="match status" value="1"/>
</dbReference>
<dbReference type="RefSeq" id="WP_128520741.1">
    <property type="nucleotide sequence ID" value="NZ_JALFCT010000070.1"/>
</dbReference>
<dbReference type="Proteomes" id="UP000276568">
    <property type="component" value="Unassembled WGS sequence"/>
</dbReference>
<proteinExistence type="predicted"/>
<reference evidence="4 5" key="1">
    <citation type="submission" date="2018-11" db="EMBL/GenBank/DDBJ databases">
        <title>Clostridium sp. nov., a member of the family Erysipelotrichaceae isolated from pig faeces.</title>
        <authorList>
            <person name="Chang Y.-H."/>
        </authorList>
    </citation>
    <scope>NUCLEOTIDE SEQUENCE [LARGE SCALE GENOMIC DNA]</scope>
    <source>
        <strain evidence="4 5">YH-panp20</strain>
    </source>
</reference>
<name>A0A3N0HZA7_9FIRM</name>
<dbReference type="OrthoDB" id="9807051at2"/>
<dbReference type="InterPro" id="IPR001585">
    <property type="entry name" value="TAL/FSA"/>
</dbReference>
<evidence type="ECO:0000313" key="5">
    <source>
        <dbReference type="Proteomes" id="UP000276568"/>
    </source>
</evidence>
<dbReference type="GO" id="GO:0005737">
    <property type="term" value="C:cytoplasm"/>
    <property type="evidence" value="ECO:0007669"/>
    <property type="project" value="UniProtKB-SubCell"/>
</dbReference>
<dbReference type="Gene3D" id="3.20.20.70">
    <property type="entry name" value="Aldolase class I"/>
    <property type="match status" value="1"/>
</dbReference>
<evidence type="ECO:0000313" key="4">
    <source>
        <dbReference type="EMBL" id="RNM29666.1"/>
    </source>
</evidence>
<dbReference type="Pfam" id="PF00923">
    <property type="entry name" value="TAL_FSA"/>
    <property type="match status" value="1"/>
</dbReference>
<organism evidence="4 5">
    <name type="scientific">Absicoccus porci</name>
    <dbReference type="NCBI Taxonomy" id="2486576"/>
    <lineage>
        <taxon>Bacteria</taxon>
        <taxon>Bacillati</taxon>
        <taxon>Bacillota</taxon>
        <taxon>Erysipelotrichia</taxon>
        <taxon>Erysipelotrichales</taxon>
        <taxon>Erysipelotrichaceae</taxon>
        <taxon>Absicoccus</taxon>
    </lineage>
</organism>
<accession>A0A3N0HZA7</accession>
<evidence type="ECO:0000256" key="2">
    <source>
        <dbReference type="ARBA" id="ARBA00022490"/>
    </source>
</evidence>